<organism evidence="1 2">
    <name type="scientific">Sphingomonas agrestis</name>
    <dbReference type="NCBI Taxonomy" id="3080540"/>
    <lineage>
        <taxon>Bacteria</taxon>
        <taxon>Pseudomonadati</taxon>
        <taxon>Pseudomonadota</taxon>
        <taxon>Alphaproteobacteria</taxon>
        <taxon>Sphingomonadales</taxon>
        <taxon>Sphingomonadaceae</taxon>
        <taxon>Sphingomonas</taxon>
    </lineage>
</organism>
<dbReference type="RefSeq" id="WP_317225970.1">
    <property type="nucleotide sequence ID" value="NZ_JAWJEJ010000001.1"/>
</dbReference>
<gene>
    <name evidence="1" type="ORF">RZN05_07390</name>
</gene>
<accession>A0ABU3Y607</accession>
<proteinExistence type="predicted"/>
<name>A0ABU3Y607_9SPHN</name>
<sequence>MAVSPEDRIEQALARIETAAAARAYASARLATRHAKLRARIEDAVTSLDALIARESAPVEAD</sequence>
<keyword evidence="2" id="KW-1185">Reference proteome</keyword>
<reference evidence="1 2" key="1">
    <citation type="submission" date="2023-10" db="EMBL/GenBank/DDBJ databases">
        <title>Sphingomonas sp. HF-S4 16S ribosomal RNA gene Genome sequencing and assembly.</title>
        <authorList>
            <person name="Lee H."/>
        </authorList>
    </citation>
    <scope>NUCLEOTIDE SEQUENCE [LARGE SCALE GENOMIC DNA]</scope>
    <source>
        <strain evidence="1 2">HF-S4</strain>
    </source>
</reference>
<dbReference type="EMBL" id="JAWJEJ010000001">
    <property type="protein sequence ID" value="MDV3456804.1"/>
    <property type="molecule type" value="Genomic_DNA"/>
</dbReference>
<comment type="caution">
    <text evidence="1">The sequence shown here is derived from an EMBL/GenBank/DDBJ whole genome shotgun (WGS) entry which is preliminary data.</text>
</comment>
<protein>
    <submittedName>
        <fullName evidence="1">Uncharacterized protein</fullName>
    </submittedName>
</protein>
<evidence type="ECO:0000313" key="1">
    <source>
        <dbReference type="EMBL" id="MDV3456804.1"/>
    </source>
</evidence>
<dbReference type="Proteomes" id="UP001273531">
    <property type="component" value="Unassembled WGS sequence"/>
</dbReference>
<evidence type="ECO:0000313" key="2">
    <source>
        <dbReference type="Proteomes" id="UP001273531"/>
    </source>
</evidence>